<evidence type="ECO:0000256" key="1">
    <source>
        <dbReference type="SAM" id="SignalP"/>
    </source>
</evidence>
<organism evidence="2 3">
    <name type="scientific">Arsenicitalea aurantiaca</name>
    <dbReference type="NCBI Taxonomy" id="1783274"/>
    <lineage>
        <taxon>Bacteria</taxon>
        <taxon>Pseudomonadati</taxon>
        <taxon>Pseudomonadota</taxon>
        <taxon>Alphaproteobacteria</taxon>
        <taxon>Hyphomicrobiales</taxon>
        <taxon>Devosiaceae</taxon>
        <taxon>Arsenicitalea</taxon>
    </lineage>
</organism>
<proteinExistence type="predicted"/>
<evidence type="ECO:0000313" key="2">
    <source>
        <dbReference type="EMBL" id="RUT30178.1"/>
    </source>
</evidence>
<feature type="chain" id="PRO_5019487291" evidence="1">
    <location>
        <begin position="23"/>
        <end position="122"/>
    </location>
</feature>
<feature type="signal peptide" evidence="1">
    <location>
        <begin position="1"/>
        <end position="22"/>
    </location>
</feature>
<sequence length="122" mass="13196">MKRWIAPLSALMLLGLPGVAPAQAPAEVAPSERSAALDHLLWCSSLYFFLASDAMDAGDEEDAALYEQWGAHLLDRASAGLEAEAPTAPDLADALLDMDNRVLEEFSADQMSYRPETCETLL</sequence>
<dbReference type="EMBL" id="RZNJ01000004">
    <property type="protein sequence ID" value="RUT30178.1"/>
    <property type="molecule type" value="Genomic_DNA"/>
</dbReference>
<reference evidence="2 3" key="1">
    <citation type="journal article" date="2016" name="Int. J. Syst. Evol. Microbiol.">
        <title>Arsenicitalea aurantiaca gen. nov., sp. nov., a new member of the family Hyphomicrobiaceae, isolated from high-arsenic sediment.</title>
        <authorList>
            <person name="Mu Y."/>
            <person name="Zhou L."/>
            <person name="Zeng X.C."/>
            <person name="Liu L."/>
            <person name="Pan Y."/>
            <person name="Chen X."/>
            <person name="Wang J."/>
            <person name="Li S."/>
            <person name="Li W.J."/>
            <person name="Wang Y."/>
        </authorList>
    </citation>
    <scope>NUCLEOTIDE SEQUENCE [LARGE SCALE GENOMIC DNA]</scope>
    <source>
        <strain evidence="2 3">42-50</strain>
    </source>
</reference>
<dbReference type="AlphaFoldDB" id="A0A433X806"/>
<protein>
    <submittedName>
        <fullName evidence="2">Uncharacterized protein</fullName>
    </submittedName>
</protein>
<keyword evidence="1" id="KW-0732">Signal</keyword>
<name>A0A433X806_9HYPH</name>
<evidence type="ECO:0000313" key="3">
    <source>
        <dbReference type="Proteomes" id="UP000281547"/>
    </source>
</evidence>
<comment type="caution">
    <text evidence="2">The sequence shown here is derived from an EMBL/GenBank/DDBJ whole genome shotgun (WGS) entry which is preliminary data.</text>
</comment>
<dbReference type="RefSeq" id="WP_127188959.1">
    <property type="nucleotide sequence ID" value="NZ_RZNJ01000004.1"/>
</dbReference>
<accession>A0A433X806</accession>
<dbReference type="Proteomes" id="UP000281547">
    <property type="component" value="Unassembled WGS sequence"/>
</dbReference>
<gene>
    <name evidence="2" type="ORF">EMQ25_12735</name>
</gene>
<keyword evidence="3" id="KW-1185">Reference proteome</keyword>